<organism evidence="10 11">
    <name type="scientific">Aminithiophilus ramosus</name>
    <dbReference type="NCBI Taxonomy" id="3029084"/>
    <lineage>
        <taxon>Bacteria</taxon>
        <taxon>Thermotogati</taxon>
        <taxon>Synergistota</taxon>
        <taxon>Synergistia</taxon>
        <taxon>Synergistales</taxon>
        <taxon>Aminithiophilaceae</taxon>
        <taxon>Aminithiophilus</taxon>
    </lineage>
</organism>
<comment type="function">
    <text evidence="7">Negatively regulates transcription of bacterial ribonucleotide reductase nrd genes and operons by binding to NrdR-boxes.</text>
</comment>
<dbReference type="Proteomes" id="UP000671879">
    <property type="component" value="Chromosome"/>
</dbReference>
<name>A0A9Q7EZN8_9BACT</name>
<protein>
    <recommendedName>
        <fullName evidence="7">Transcriptional repressor NrdR</fullName>
    </recommendedName>
</protein>
<evidence type="ECO:0000256" key="7">
    <source>
        <dbReference type="HAMAP-Rule" id="MF_00440"/>
    </source>
</evidence>
<keyword evidence="3 7" id="KW-0067">ATP-binding</keyword>
<dbReference type="PANTHER" id="PTHR30455">
    <property type="entry name" value="TRANSCRIPTIONAL REPRESSOR NRDR"/>
    <property type="match status" value="1"/>
</dbReference>
<evidence type="ECO:0000256" key="1">
    <source>
        <dbReference type="ARBA" id="ARBA00022491"/>
    </source>
</evidence>
<feature type="region of interest" description="Disordered" evidence="8">
    <location>
        <begin position="155"/>
        <end position="183"/>
    </location>
</feature>
<dbReference type="InterPro" id="IPR005144">
    <property type="entry name" value="ATP-cone_dom"/>
</dbReference>
<dbReference type="Pfam" id="PF22811">
    <property type="entry name" value="Zn_ribbon_NrdR"/>
    <property type="match status" value="1"/>
</dbReference>
<dbReference type="InterPro" id="IPR003796">
    <property type="entry name" value="RNR_NrdR-like"/>
</dbReference>
<proteinExistence type="inferred from homology"/>
<dbReference type="NCBIfam" id="TIGR00244">
    <property type="entry name" value="transcriptional regulator NrdR"/>
    <property type="match status" value="1"/>
</dbReference>
<evidence type="ECO:0000256" key="6">
    <source>
        <dbReference type="ARBA" id="ARBA00023163"/>
    </source>
</evidence>
<comment type="similarity">
    <text evidence="7">Belongs to the NrdR family.</text>
</comment>
<keyword evidence="1 7" id="KW-0678">Repressor</keyword>
<evidence type="ECO:0000256" key="2">
    <source>
        <dbReference type="ARBA" id="ARBA00022741"/>
    </source>
</evidence>
<dbReference type="PANTHER" id="PTHR30455:SF2">
    <property type="entry name" value="TRANSCRIPTIONAL REPRESSOR NRDR"/>
    <property type="match status" value="1"/>
</dbReference>
<evidence type="ECO:0000256" key="8">
    <source>
        <dbReference type="SAM" id="MobiDB-lite"/>
    </source>
</evidence>
<dbReference type="KEGG" id="aram:KAR29_04480"/>
<feature type="zinc finger region" evidence="7">
    <location>
        <begin position="3"/>
        <end position="34"/>
    </location>
</feature>
<feature type="compositionally biased region" description="Basic and acidic residues" evidence="8">
    <location>
        <begin position="155"/>
        <end position="173"/>
    </location>
</feature>
<evidence type="ECO:0000313" key="11">
    <source>
        <dbReference type="Proteomes" id="UP000671879"/>
    </source>
</evidence>
<reference evidence="11" key="1">
    <citation type="submission" date="2021-04" db="EMBL/GenBank/DDBJ databases">
        <title>A novel Synergistetes isolate from a pyrite-forming mixed culture.</title>
        <authorList>
            <person name="Bunk B."/>
            <person name="Sproer C."/>
            <person name="Spring S."/>
            <person name="Pester M."/>
        </authorList>
    </citation>
    <scope>NUCLEOTIDE SEQUENCE [LARGE SCALE GENOMIC DNA]</scope>
    <source>
        <strain evidence="11">J.5.4.2-T.3.5.2</strain>
    </source>
</reference>
<dbReference type="AlphaFoldDB" id="A0A9Q7EZN8"/>
<keyword evidence="2 7" id="KW-0547">Nucleotide-binding</keyword>
<sequence>MRCPRCDALETRVIETRMANDGRVVRRRRECPCCEARFTTYERLEEWQTLCVIKKDGRREAFDADKLLHGLCRACEKLPVPLDRLEEAVDHIETKVRDLGQLEVAASLLGDLAMEELRKIHQVAYVRFASVYREFTDLSNFASEIARLCDTLSDSKGRMKEGESCEETGDAKRNGSQSRDPFV</sequence>
<dbReference type="GO" id="GO:0008270">
    <property type="term" value="F:zinc ion binding"/>
    <property type="evidence" value="ECO:0007669"/>
    <property type="project" value="UniProtKB-UniRule"/>
</dbReference>
<accession>A0A9Q7EZN8</accession>
<evidence type="ECO:0000259" key="9">
    <source>
        <dbReference type="PROSITE" id="PS51161"/>
    </source>
</evidence>
<evidence type="ECO:0000313" key="10">
    <source>
        <dbReference type="EMBL" id="QTX33161.1"/>
    </source>
</evidence>
<dbReference type="GO" id="GO:0045892">
    <property type="term" value="P:negative regulation of DNA-templated transcription"/>
    <property type="evidence" value="ECO:0007669"/>
    <property type="project" value="UniProtKB-UniRule"/>
</dbReference>
<keyword evidence="4 7" id="KW-0805">Transcription regulation</keyword>
<keyword evidence="7" id="KW-0862">Zinc</keyword>
<dbReference type="InterPro" id="IPR055173">
    <property type="entry name" value="NrdR-like_N"/>
</dbReference>
<dbReference type="GO" id="GO:0005524">
    <property type="term" value="F:ATP binding"/>
    <property type="evidence" value="ECO:0007669"/>
    <property type="project" value="UniProtKB-UniRule"/>
</dbReference>
<keyword evidence="7" id="KW-0479">Metal-binding</keyword>
<feature type="compositionally biased region" description="Polar residues" evidence="8">
    <location>
        <begin position="174"/>
        <end position="183"/>
    </location>
</feature>
<comment type="cofactor">
    <cofactor evidence="7">
        <name>Zn(2+)</name>
        <dbReference type="ChEBI" id="CHEBI:29105"/>
    </cofactor>
    <text evidence="7">Binds 1 zinc ion.</text>
</comment>
<dbReference type="Pfam" id="PF03477">
    <property type="entry name" value="ATP-cone"/>
    <property type="match status" value="1"/>
</dbReference>
<evidence type="ECO:0000256" key="3">
    <source>
        <dbReference type="ARBA" id="ARBA00022840"/>
    </source>
</evidence>
<keyword evidence="7" id="KW-0863">Zinc-finger</keyword>
<gene>
    <name evidence="7 10" type="primary">nrdR</name>
    <name evidence="10" type="ORF">KAR29_04480</name>
</gene>
<evidence type="ECO:0000256" key="5">
    <source>
        <dbReference type="ARBA" id="ARBA00023125"/>
    </source>
</evidence>
<dbReference type="RefSeq" id="WP_274374436.1">
    <property type="nucleotide sequence ID" value="NZ_CP072943.1"/>
</dbReference>
<keyword evidence="6 7" id="KW-0804">Transcription</keyword>
<dbReference type="HAMAP" id="MF_00440">
    <property type="entry name" value="NrdR"/>
    <property type="match status" value="1"/>
</dbReference>
<keyword evidence="5 7" id="KW-0238">DNA-binding</keyword>
<dbReference type="GO" id="GO:0003677">
    <property type="term" value="F:DNA binding"/>
    <property type="evidence" value="ECO:0007669"/>
    <property type="project" value="UniProtKB-KW"/>
</dbReference>
<dbReference type="EMBL" id="CP072943">
    <property type="protein sequence ID" value="QTX33161.1"/>
    <property type="molecule type" value="Genomic_DNA"/>
</dbReference>
<dbReference type="PROSITE" id="PS51161">
    <property type="entry name" value="ATP_CONE"/>
    <property type="match status" value="1"/>
</dbReference>
<keyword evidence="11" id="KW-1185">Reference proteome</keyword>
<evidence type="ECO:0000256" key="4">
    <source>
        <dbReference type="ARBA" id="ARBA00023015"/>
    </source>
</evidence>
<feature type="domain" description="ATP-cone" evidence="9">
    <location>
        <begin position="50"/>
        <end position="140"/>
    </location>
</feature>